<organism evidence="2 3">
    <name type="scientific">Macrococcus hajekii</name>
    <dbReference type="NCBI Taxonomy" id="198482"/>
    <lineage>
        <taxon>Bacteria</taxon>
        <taxon>Bacillati</taxon>
        <taxon>Bacillota</taxon>
        <taxon>Bacilli</taxon>
        <taxon>Bacillales</taxon>
        <taxon>Staphylococcaceae</taxon>
        <taxon>Macrococcus</taxon>
    </lineage>
</organism>
<dbReference type="Gene3D" id="3.40.190.10">
    <property type="entry name" value="Periplasmic binding protein-like II"/>
    <property type="match status" value="2"/>
</dbReference>
<reference evidence="2 3" key="1">
    <citation type="submission" date="2019-01" db="EMBL/GenBank/DDBJ databases">
        <title>Draft genome sequences of the type strains of six Macrococcus species.</title>
        <authorList>
            <person name="Mazhar S."/>
            <person name="Altermann E."/>
            <person name="Hill C."/>
            <person name="Mcauliffe O."/>
        </authorList>
    </citation>
    <scope>NUCLEOTIDE SEQUENCE [LARGE SCALE GENOMIC DNA]</scope>
    <source>
        <strain evidence="2 3">CCM4809</strain>
    </source>
</reference>
<sequence length="335" mass="37379">MKKLLVGASCLLLLAGCSEQGPKKDTAEKSDSKELKKVTLMLDWTPNTNHTGIYVAKDKGYFKQHGLDVTIKTPGDVTADQLVAANKVQFGISAQEQLTQARTEGTPLKSIGAILQHNTSGFMSLADKNIKSPKDYAGKTYGGWGAPIEEPIIHTLMEKDGAAQQDVKVVNMGNTDFFTASKKNIDFAWVYYGWTGIEAETRGEKVNMQYLVDYDKNLDYYTPIIIANEKYIKSDKATVDAFMAAVQQGYNDAIKDPKASADILMKDVPELKDQKELVYKSQDYLKDKYQDDAKVWGQQDAAIWQNYADFMKKHGVIKTDFKAEDAFTNEFVEGN</sequence>
<dbReference type="RefSeq" id="WP_133429219.1">
    <property type="nucleotide sequence ID" value="NZ_BMCC01000001.1"/>
</dbReference>
<keyword evidence="3" id="KW-1185">Reference proteome</keyword>
<name>A0A4R6BMY0_9STAP</name>
<dbReference type="PANTHER" id="PTHR31528">
    <property type="entry name" value="4-AMINO-5-HYDROXYMETHYL-2-METHYLPYRIMIDINE PHOSPHATE SYNTHASE THI11-RELATED"/>
    <property type="match status" value="1"/>
</dbReference>
<dbReference type="SUPFAM" id="SSF53850">
    <property type="entry name" value="Periplasmic binding protein-like II"/>
    <property type="match status" value="1"/>
</dbReference>
<evidence type="ECO:0000313" key="3">
    <source>
        <dbReference type="Proteomes" id="UP000295328"/>
    </source>
</evidence>
<evidence type="ECO:0000313" key="2">
    <source>
        <dbReference type="EMBL" id="TDM03131.1"/>
    </source>
</evidence>
<dbReference type="PROSITE" id="PS51257">
    <property type="entry name" value="PROKAR_LIPOPROTEIN"/>
    <property type="match status" value="1"/>
</dbReference>
<dbReference type="AlphaFoldDB" id="A0A4R6BMY0"/>
<comment type="caution">
    <text evidence="2">The sequence shown here is derived from an EMBL/GenBank/DDBJ whole genome shotgun (WGS) entry which is preliminary data.</text>
</comment>
<accession>A0A4R6BMY0</accession>
<protein>
    <submittedName>
        <fullName evidence="2">ABC transporter substrate-binding protein</fullName>
    </submittedName>
</protein>
<gene>
    <name evidence="2" type="ORF">ERX37_03330</name>
</gene>
<proteinExistence type="predicted"/>
<dbReference type="EMBL" id="SCWE01000001">
    <property type="protein sequence ID" value="TDM03131.1"/>
    <property type="molecule type" value="Genomic_DNA"/>
</dbReference>
<dbReference type="Pfam" id="PF09084">
    <property type="entry name" value="NMT1"/>
    <property type="match status" value="1"/>
</dbReference>
<evidence type="ECO:0000259" key="1">
    <source>
        <dbReference type="Pfam" id="PF09084"/>
    </source>
</evidence>
<feature type="domain" description="SsuA/THI5-like" evidence="1">
    <location>
        <begin position="47"/>
        <end position="259"/>
    </location>
</feature>
<dbReference type="PANTHER" id="PTHR31528:SF3">
    <property type="entry name" value="THIAMINE BIOSYNTHESIS PROTEIN HI_0357-RELATED"/>
    <property type="match status" value="1"/>
</dbReference>
<dbReference type="Proteomes" id="UP000295328">
    <property type="component" value="Unassembled WGS sequence"/>
</dbReference>
<dbReference type="InterPro" id="IPR015168">
    <property type="entry name" value="SsuA/THI5"/>
</dbReference>
<dbReference type="InterPro" id="IPR027939">
    <property type="entry name" value="NMT1/THI5"/>
</dbReference>
<dbReference type="OrthoDB" id="9815602at2"/>
<dbReference type="GO" id="GO:0009228">
    <property type="term" value="P:thiamine biosynthetic process"/>
    <property type="evidence" value="ECO:0007669"/>
    <property type="project" value="InterPro"/>
</dbReference>